<gene>
    <name evidence="1" type="ORF">A6P07_11495</name>
</gene>
<organism evidence="1 2">
    <name type="scientific">Acidithiobacillus thiooxidans</name>
    <name type="common">Thiobacillus thiooxidans</name>
    <dbReference type="NCBI Taxonomy" id="930"/>
    <lineage>
        <taxon>Bacteria</taxon>
        <taxon>Pseudomonadati</taxon>
        <taxon>Pseudomonadota</taxon>
        <taxon>Acidithiobacillia</taxon>
        <taxon>Acidithiobacillales</taxon>
        <taxon>Acidithiobacillaceae</taxon>
        <taxon>Acidithiobacillus</taxon>
    </lineage>
</organism>
<evidence type="ECO:0000313" key="1">
    <source>
        <dbReference type="EMBL" id="OCX71697.1"/>
    </source>
</evidence>
<dbReference type="AlphaFoldDB" id="A0A1C2JFB9"/>
<protein>
    <submittedName>
        <fullName evidence="1">Uncharacterized protein</fullName>
    </submittedName>
</protein>
<sequence>MGIEIEALESKKTASETALSVEDFLNHIADYPDEDEEDGIGYTKYQEVSIKFKDKTYVVFYEDGWVNPNETDDDTIALAREMQKHDGVLDEEEDYDNSVLGNYDYIKKICDFLSESDFDDLETNR</sequence>
<accession>A0A1C2JFB9</accession>
<reference evidence="1 2" key="1">
    <citation type="journal article" date="2016" name="Int. J. Mol. Sci.">
        <title>Comparative genomics of the extreme acidophile Acidithiobacillus thiooxidans reveals intraspecific divergence and niche adaptation.</title>
        <authorList>
            <person name="Zhang X."/>
            <person name="Feng X."/>
            <person name="Tao J."/>
            <person name="Ma L."/>
            <person name="Xiao Y."/>
            <person name="Liang Y."/>
            <person name="Liu X."/>
            <person name="Yin H."/>
        </authorList>
    </citation>
    <scope>NUCLEOTIDE SEQUENCE [LARGE SCALE GENOMIC DNA]</scope>
    <source>
        <strain evidence="1 2">A02</strain>
    </source>
</reference>
<dbReference type="Proteomes" id="UP000094893">
    <property type="component" value="Unassembled WGS sequence"/>
</dbReference>
<name>A0A1C2JFB9_ACITH</name>
<dbReference type="EMBL" id="LWSA01000160">
    <property type="protein sequence ID" value="OCX71697.1"/>
    <property type="molecule type" value="Genomic_DNA"/>
</dbReference>
<evidence type="ECO:0000313" key="2">
    <source>
        <dbReference type="Proteomes" id="UP000094893"/>
    </source>
</evidence>
<proteinExistence type="predicted"/>
<comment type="caution">
    <text evidence="1">The sequence shown here is derived from an EMBL/GenBank/DDBJ whole genome shotgun (WGS) entry which is preliminary data.</text>
</comment>
<dbReference type="RefSeq" id="WP_024892749.1">
    <property type="nucleotide sequence ID" value="NZ_LWRZ01000283.1"/>
</dbReference>